<name>A0A1R4HBA7_9GAMM</name>
<evidence type="ECO:0000313" key="2">
    <source>
        <dbReference type="EMBL" id="SJM93544.1"/>
    </source>
</evidence>
<dbReference type="EMBL" id="FUKI01000120">
    <property type="protein sequence ID" value="SJM93544.1"/>
    <property type="molecule type" value="Genomic_DNA"/>
</dbReference>
<protein>
    <recommendedName>
        <fullName evidence="1">Bacterial repeat domain-containing protein</fullName>
    </recommendedName>
</protein>
<evidence type="ECO:0000259" key="1">
    <source>
        <dbReference type="Pfam" id="PF18998"/>
    </source>
</evidence>
<dbReference type="AlphaFoldDB" id="A0A1R4HBA7"/>
<gene>
    <name evidence="2" type="ORF">CRENPOLYSF1_440019</name>
</gene>
<dbReference type="InterPro" id="IPR044060">
    <property type="entry name" value="Bacterial_rp_domain"/>
</dbReference>
<keyword evidence="3" id="KW-1185">Reference proteome</keyword>
<dbReference type="Proteomes" id="UP000195667">
    <property type="component" value="Unassembled WGS sequence"/>
</dbReference>
<reference evidence="3" key="1">
    <citation type="submission" date="2017-02" db="EMBL/GenBank/DDBJ databases">
        <authorList>
            <person name="Daims H."/>
        </authorList>
    </citation>
    <scope>NUCLEOTIDE SEQUENCE [LARGE SCALE GENOMIC DNA]</scope>
</reference>
<feature type="domain" description="Bacterial repeat" evidence="1">
    <location>
        <begin position="43"/>
        <end position="116"/>
    </location>
</feature>
<sequence length="131" mass="13180">MAFHLVDWDGDCTGIDTCTISMSKAKKVMANFAAATTLTTEKSGNGNGVITSAPSGISCGADCSENYVQGSQINLAAAPDVNSIFAGWSGGGCSGIGSCTVTMDAAKSVTTTFTLKPVDPLFEAGVVGVVE</sequence>
<dbReference type="Pfam" id="PF18998">
    <property type="entry name" value="Flg_new_2"/>
    <property type="match status" value="1"/>
</dbReference>
<accession>A0A1R4HBA7</accession>
<organism evidence="2 3">
    <name type="scientific">Crenothrix polyspora</name>
    <dbReference type="NCBI Taxonomy" id="360316"/>
    <lineage>
        <taxon>Bacteria</taxon>
        <taxon>Pseudomonadati</taxon>
        <taxon>Pseudomonadota</taxon>
        <taxon>Gammaproteobacteria</taxon>
        <taxon>Methylococcales</taxon>
        <taxon>Crenotrichaceae</taxon>
        <taxon>Crenothrix</taxon>
    </lineage>
</organism>
<evidence type="ECO:0000313" key="3">
    <source>
        <dbReference type="Proteomes" id="UP000195667"/>
    </source>
</evidence>
<proteinExistence type="predicted"/>